<feature type="region of interest" description="Disordered" evidence="2">
    <location>
        <begin position="235"/>
        <end position="261"/>
    </location>
</feature>
<dbReference type="InterPro" id="IPR003615">
    <property type="entry name" value="HNH_nuc"/>
</dbReference>
<feature type="domain" description="HNH nuclease" evidence="3">
    <location>
        <begin position="367"/>
        <end position="419"/>
    </location>
</feature>
<dbReference type="Proteomes" id="UP001152755">
    <property type="component" value="Unassembled WGS sequence"/>
</dbReference>
<evidence type="ECO:0000256" key="1">
    <source>
        <dbReference type="ARBA" id="ARBA00023450"/>
    </source>
</evidence>
<name>A0A9X4RDU1_9ACTN</name>
<dbReference type="GO" id="GO:0004519">
    <property type="term" value="F:endonuclease activity"/>
    <property type="evidence" value="ECO:0007669"/>
    <property type="project" value="UniProtKB-KW"/>
</dbReference>
<gene>
    <name evidence="4" type="ORF">NVS88_11070</name>
</gene>
<keyword evidence="5" id="KW-1185">Reference proteome</keyword>
<dbReference type="SMART" id="SM00507">
    <property type="entry name" value="HNHc"/>
    <property type="match status" value="1"/>
</dbReference>
<proteinExistence type="inferred from homology"/>
<evidence type="ECO:0000259" key="3">
    <source>
        <dbReference type="SMART" id="SM00507"/>
    </source>
</evidence>
<comment type="caution">
    <text evidence="4">The sequence shown here is derived from an EMBL/GenBank/DDBJ whole genome shotgun (WGS) entry which is preliminary data.</text>
</comment>
<dbReference type="InterPro" id="IPR003870">
    <property type="entry name" value="DUF222"/>
</dbReference>
<evidence type="ECO:0000256" key="2">
    <source>
        <dbReference type="SAM" id="MobiDB-lite"/>
    </source>
</evidence>
<keyword evidence="4" id="KW-0255">Endonuclease</keyword>
<keyword evidence="4" id="KW-0378">Hydrolase</keyword>
<dbReference type="RefSeq" id="WP_332519903.1">
    <property type="nucleotide sequence ID" value="NZ_JANRHA010000006.1"/>
</dbReference>
<dbReference type="EMBL" id="JANRHA010000006">
    <property type="protein sequence ID" value="MDG3015094.1"/>
    <property type="molecule type" value="Genomic_DNA"/>
</dbReference>
<dbReference type="GO" id="GO:0008270">
    <property type="term" value="F:zinc ion binding"/>
    <property type="evidence" value="ECO:0007669"/>
    <property type="project" value="InterPro"/>
</dbReference>
<dbReference type="Pfam" id="PF02720">
    <property type="entry name" value="DUF222"/>
    <property type="match status" value="1"/>
</dbReference>
<sequence length="515" mass="55994">MHSKSSDSRQVDAHLAALDAAIEGLLGDRLGGLSTDEIVEVLQRTETALRKLTAADQQVVTESSERSLHSAHDIRTAAEFLVKTLRISEGEAQLRLRSARHIGVWHTLQGDEQPPEYPHTAAALHDGAIGLAHVEAIRDIMRQIPSHIDTIHREAAEQILALLARHADPKYVTRAGLDLLAYLNPDGVFSDRDRKRQRSLHIGRQRADLMTPISGLLDPETRALLEPLLAKMARPGMNNTDDPESPIITGSDPGNPDPDRTALAHAAARDTRTVGQRNHDAVKAGLRLLAGSGALGNHRGLPATVIITMTLQQLEEATGVATTAGGGLLPIRDALGMAEHAHPVLALFDHNGRPLHLGRTRRLASADQRLALIAASRGCTRPGCDAPASMAAVHHVTDWAKGGRTDIDELDLACDSCHALIHDGPGGWRTDTAPPGSPHPGRTRWTPPAHIDPDRAPQVNIRHHLDELFGLLLGFIAARRADERQRWQDRWDAGFDGQRLRRTQNRKATADDEAP</sequence>
<accession>A0A9X4RDU1</accession>
<comment type="similarity">
    <text evidence="1">Belongs to the Rv1128c/1148c/1588c/1702c/1945/3466 family.</text>
</comment>
<reference evidence="4" key="1">
    <citation type="submission" date="2022-08" db="EMBL/GenBank/DDBJ databases">
        <title>Genome analysis of Corynebacteriales strain.</title>
        <authorList>
            <person name="Lee S.D."/>
        </authorList>
    </citation>
    <scope>NUCLEOTIDE SEQUENCE</scope>
    <source>
        <strain evidence="4">D3-21</strain>
    </source>
</reference>
<feature type="region of interest" description="Disordered" evidence="2">
    <location>
        <begin position="424"/>
        <end position="455"/>
    </location>
</feature>
<dbReference type="Pfam" id="PF01844">
    <property type="entry name" value="HNH"/>
    <property type="match status" value="1"/>
</dbReference>
<keyword evidence="4" id="KW-0540">Nuclease</keyword>
<evidence type="ECO:0000313" key="4">
    <source>
        <dbReference type="EMBL" id="MDG3015094.1"/>
    </source>
</evidence>
<dbReference type="InterPro" id="IPR002711">
    <property type="entry name" value="HNH"/>
</dbReference>
<protein>
    <submittedName>
        <fullName evidence="4">HNH endonuclease</fullName>
    </submittedName>
</protein>
<dbReference type="GO" id="GO:0003676">
    <property type="term" value="F:nucleic acid binding"/>
    <property type="evidence" value="ECO:0007669"/>
    <property type="project" value="InterPro"/>
</dbReference>
<evidence type="ECO:0000313" key="5">
    <source>
        <dbReference type="Proteomes" id="UP001152755"/>
    </source>
</evidence>
<dbReference type="AlphaFoldDB" id="A0A9X4RDU1"/>
<organism evidence="4 5">
    <name type="scientific">Speluncibacter jeojiensis</name>
    <dbReference type="NCBI Taxonomy" id="2710754"/>
    <lineage>
        <taxon>Bacteria</taxon>
        <taxon>Bacillati</taxon>
        <taxon>Actinomycetota</taxon>
        <taxon>Actinomycetes</taxon>
        <taxon>Mycobacteriales</taxon>
        <taxon>Speluncibacteraceae</taxon>
        <taxon>Speluncibacter</taxon>
    </lineage>
</organism>
<dbReference type="CDD" id="cd00085">
    <property type="entry name" value="HNHc"/>
    <property type="match status" value="1"/>
</dbReference>